<dbReference type="EMBL" id="LQWZ01000035">
    <property type="protein sequence ID" value="OAH53651.1"/>
    <property type="molecule type" value="Genomic_DNA"/>
</dbReference>
<proteinExistence type="predicted"/>
<organism evidence="1 2">
    <name type="scientific">Domibacillus aminovorans</name>
    <dbReference type="NCBI Taxonomy" id="29332"/>
    <lineage>
        <taxon>Bacteria</taxon>
        <taxon>Bacillati</taxon>
        <taxon>Bacillota</taxon>
        <taxon>Bacilli</taxon>
        <taxon>Bacillales</taxon>
        <taxon>Bacillaceae</taxon>
        <taxon>Domibacillus</taxon>
    </lineage>
</organism>
<sequence>MEKIIPFKGKVAFPITLDPSVWIFDDRRIDLDSYFAEPNQPEIDPNEEYTKSVSKFWEKEIREGATFPPTIKSEKKYEKEKVLTGSFGVPLAPFLKNAEPADDASQLVIETKNGDHSFSIENADSLIMAFSNKGKPFLIDGPVHILLKDGSNLDHPITHVTAIRLD</sequence>
<dbReference type="RefSeq" id="WP_018392228.1">
    <property type="nucleotide sequence ID" value="NZ_LQWZ01000035.1"/>
</dbReference>
<name>A0A177KM46_9BACI</name>
<comment type="caution">
    <text evidence="1">The sequence shown here is derived from an EMBL/GenBank/DDBJ whole genome shotgun (WGS) entry which is preliminary data.</text>
</comment>
<protein>
    <recommendedName>
        <fullName evidence="3">Peptidyl-prolyl cis-trans isomerase</fullName>
    </recommendedName>
</protein>
<dbReference type="Proteomes" id="UP000077271">
    <property type="component" value="Unassembled WGS sequence"/>
</dbReference>
<dbReference type="OrthoDB" id="2404998at2"/>
<accession>A0A177KM46</accession>
<evidence type="ECO:0008006" key="3">
    <source>
        <dbReference type="Google" id="ProtNLM"/>
    </source>
</evidence>
<evidence type="ECO:0000313" key="2">
    <source>
        <dbReference type="Proteomes" id="UP000077271"/>
    </source>
</evidence>
<evidence type="ECO:0000313" key="1">
    <source>
        <dbReference type="EMBL" id="OAH53651.1"/>
    </source>
</evidence>
<reference evidence="1 2" key="1">
    <citation type="submission" date="2016-01" db="EMBL/GenBank/DDBJ databases">
        <title>Investigation of taxonomic status of Bacillus aminovorans.</title>
        <authorList>
            <person name="Verma A."/>
            <person name="Pal Y."/>
            <person name="Krishnamurthi S."/>
        </authorList>
    </citation>
    <scope>NUCLEOTIDE SEQUENCE [LARGE SCALE GENOMIC DNA]</scope>
    <source>
        <strain evidence="1 2">DSM 4337</strain>
    </source>
</reference>
<gene>
    <name evidence="1" type="ORF">AWH48_10220</name>
</gene>
<dbReference type="AlphaFoldDB" id="A0A177KM46"/>